<protein>
    <recommendedName>
        <fullName evidence="12">Phosphatidylethanolamine N-methyltransferase</fullName>
        <shortName evidence="12">PEAMT</shortName>
        <ecNumber evidence="12">2.1.1.17</ecNumber>
    </recommendedName>
</protein>
<evidence type="ECO:0000313" key="15">
    <source>
        <dbReference type="Proteomes" id="UP000193411"/>
    </source>
</evidence>
<dbReference type="PROSITE" id="PS51598">
    <property type="entry name" value="SAM_CHO2"/>
    <property type="match status" value="1"/>
</dbReference>
<dbReference type="InterPro" id="IPR007318">
    <property type="entry name" value="Phopholipid_MeTrfase"/>
</dbReference>
<gene>
    <name evidence="14" type="ORF">BCR44DRAFT_1436280</name>
</gene>
<evidence type="ECO:0000256" key="12">
    <source>
        <dbReference type="RuleBase" id="RU361122"/>
    </source>
</evidence>
<keyword evidence="3 12" id="KW-0489">Methyltransferase</keyword>
<dbReference type="GO" id="GO:0006656">
    <property type="term" value="P:phosphatidylcholine biosynthetic process"/>
    <property type="evidence" value="ECO:0007669"/>
    <property type="project" value="UniProtKB-UniRule"/>
</dbReference>
<keyword evidence="4 12" id="KW-0808">Transferase</keyword>
<dbReference type="PANTHER" id="PTHR32138:SF0">
    <property type="entry name" value="PHOSPHATIDYLETHANOLAMINE N-METHYLTRANSFERASE"/>
    <property type="match status" value="1"/>
</dbReference>
<feature type="compositionally biased region" description="Low complexity" evidence="13">
    <location>
        <begin position="36"/>
        <end position="60"/>
    </location>
</feature>
<evidence type="ECO:0000256" key="3">
    <source>
        <dbReference type="ARBA" id="ARBA00022603"/>
    </source>
</evidence>
<feature type="region of interest" description="Disordered" evidence="13">
    <location>
        <begin position="1"/>
        <end position="60"/>
    </location>
</feature>
<dbReference type="GO" id="GO:0004608">
    <property type="term" value="F:phosphatidylethanolamine N-methyltransferase activity"/>
    <property type="evidence" value="ECO:0007669"/>
    <property type="project" value="UniProtKB-UniRule"/>
</dbReference>
<proteinExistence type="inferred from homology"/>
<feature type="transmembrane region" description="Helical" evidence="12">
    <location>
        <begin position="279"/>
        <end position="300"/>
    </location>
</feature>
<keyword evidence="10 12" id="KW-0594">Phospholipid biosynthesis</keyword>
<feature type="transmembrane region" description="Helical" evidence="12">
    <location>
        <begin position="499"/>
        <end position="520"/>
    </location>
</feature>
<keyword evidence="7 12" id="KW-1133">Transmembrane helix</keyword>
<dbReference type="InterPro" id="IPR016219">
    <property type="entry name" value="Phosphatid-EA_MeTrfase_fun"/>
</dbReference>
<evidence type="ECO:0000256" key="5">
    <source>
        <dbReference type="ARBA" id="ARBA00022691"/>
    </source>
</evidence>
<evidence type="ECO:0000256" key="6">
    <source>
        <dbReference type="ARBA" id="ARBA00022692"/>
    </source>
</evidence>
<keyword evidence="9 12" id="KW-0472">Membrane</keyword>
<feature type="transmembrane region" description="Helical" evidence="12">
    <location>
        <begin position="215"/>
        <end position="239"/>
    </location>
</feature>
<keyword evidence="6 12" id="KW-0812">Transmembrane</keyword>
<feature type="transmembrane region" description="Helical" evidence="12">
    <location>
        <begin position="563"/>
        <end position="592"/>
    </location>
</feature>
<feature type="transmembrane region" description="Helical" evidence="12">
    <location>
        <begin position="422"/>
        <end position="440"/>
    </location>
</feature>
<feature type="transmembrane region" description="Helical" evidence="12">
    <location>
        <begin position="312"/>
        <end position="334"/>
    </location>
</feature>
<comment type="pathway">
    <text evidence="12">Phospholipid metabolism; phosphatidylcholine biosynthesis.</text>
</comment>
<evidence type="ECO:0000256" key="9">
    <source>
        <dbReference type="ARBA" id="ARBA00023136"/>
    </source>
</evidence>
<accession>A0A1Y2HIT4</accession>
<dbReference type="UniPathway" id="UPA00753"/>
<evidence type="ECO:0000256" key="2">
    <source>
        <dbReference type="ARBA" id="ARBA00022516"/>
    </source>
</evidence>
<evidence type="ECO:0000256" key="10">
    <source>
        <dbReference type="ARBA" id="ARBA00023209"/>
    </source>
</evidence>
<organism evidence="14 15">
    <name type="scientific">Catenaria anguillulae PL171</name>
    <dbReference type="NCBI Taxonomy" id="765915"/>
    <lineage>
        <taxon>Eukaryota</taxon>
        <taxon>Fungi</taxon>
        <taxon>Fungi incertae sedis</taxon>
        <taxon>Blastocladiomycota</taxon>
        <taxon>Blastocladiomycetes</taxon>
        <taxon>Blastocladiales</taxon>
        <taxon>Catenariaceae</taxon>
        <taxon>Catenaria</taxon>
    </lineage>
</organism>
<evidence type="ECO:0000313" key="14">
    <source>
        <dbReference type="EMBL" id="ORZ34465.1"/>
    </source>
</evidence>
<dbReference type="OrthoDB" id="4583at2759"/>
<comment type="caution">
    <text evidence="12">Lacks conserved residue(s) required for the propagation of feature annotation.</text>
</comment>
<evidence type="ECO:0000256" key="7">
    <source>
        <dbReference type="ARBA" id="ARBA00022989"/>
    </source>
</evidence>
<name>A0A1Y2HIT4_9FUNG</name>
<evidence type="ECO:0000256" key="11">
    <source>
        <dbReference type="ARBA" id="ARBA00023264"/>
    </source>
</evidence>
<dbReference type="EMBL" id="MCFL01000028">
    <property type="protein sequence ID" value="ORZ34465.1"/>
    <property type="molecule type" value="Genomic_DNA"/>
</dbReference>
<comment type="function">
    <text evidence="12">Catalyzes the first step of the methylation pathway of phosphatidylcholine biosynthesis, the SAM-dependent methylation of phosphatidylethanolamine (PE) to phosphatidylmonomethylethanolamine (PMME).</text>
</comment>
<feature type="region of interest" description="Disordered" evidence="13">
    <location>
        <begin position="940"/>
        <end position="979"/>
    </location>
</feature>
<dbReference type="STRING" id="765915.A0A1Y2HIT4"/>
<comment type="subcellular location">
    <subcellularLocation>
        <location evidence="1">Endomembrane system</location>
        <topology evidence="1">Multi-pass membrane protein</topology>
    </subcellularLocation>
    <subcellularLocation>
        <location evidence="12">Endoplasmic reticulum membrane</location>
        <topology evidence="12">Multi-pass membrane protein</topology>
    </subcellularLocation>
</comment>
<dbReference type="PIRSF" id="PIRSF000383">
    <property type="entry name" value="PEAMT"/>
    <property type="match status" value="1"/>
</dbReference>
<dbReference type="PANTHER" id="PTHR32138">
    <property type="entry name" value="PHOSPHATIDYLETHANOLAMINE N-METHYLTRANSFERASE"/>
    <property type="match status" value="1"/>
</dbReference>
<dbReference type="Pfam" id="PF04191">
    <property type="entry name" value="PEMT"/>
    <property type="match status" value="2"/>
</dbReference>
<dbReference type="Gene3D" id="2.60.40.2840">
    <property type="match status" value="1"/>
</dbReference>
<evidence type="ECO:0000256" key="13">
    <source>
        <dbReference type="SAM" id="MobiDB-lite"/>
    </source>
</evidence>
<dbReference type="AlphaFoldDB" id="A0A1Y2HIT4"/>
<keyword evidence="15" id="KW-1185">Reference proteome</keyword>
<evidence type="ECO:0000256" key="8">
    <source>
        <dbReference type="ARBA" id="ARBA00023098"/>
    </source>
</evidence>
<keyword evidence="8 12" id="KW-0443">Lipid metabolism</keyword>
<keyword evidence="12" id="KW-0256">Endoplasmic reticulum</keyword>
<feature type="transmembrane region" description="Helical" evidence="12">
    <location>
        <begin position="251"/>
        <end position="267"/>
    </location>
</feature>
<reference evidence="14 15" key="1">
    <citation type="submission" date="2016-07" db="EMBL/GenBank/DDBJ databases">
        <title>Pervasive Adenine N6-methylation of Active Genes in Fungi.</title>
        <authorList>
            <consortium name="DOE Joint Genome Institute"/>
            <person name="Mondo S.J."/>
            <person name="Dannebaum R.O."/>
            <person name="Kuo R.C."/>
            <person name="Labutti K."/>
            <person name="Haridas S."/>
            <person name="Kuo A."/>
            <person name="Salamov A."/>
            <person name="Ahrendt S.R."/>
            <person name="Lipzen A."/>
            <person name="Sullivan W."/>
            <person name="Andreopoulos W.B."/>
            <person name="Clum A."/>
            <person name="Lindquist E."/>
            <person name="Daum C."/>
            <person name="Ramamoorthy G.K."/>
            <person name="Gryganskyi A."/>
            <person name="Culley D."/>
            <person name="Magnuson J.K."/>
            <person name="James T.Y."/>
            <person name="O'Malley M.A."/>
            <person name="Stajich J.E."/>
            <person name="Spatafora J.W."/>
            <person name="Visel A."/>
            <person name="Grigoriev I.V."/>
        </authorList>
    </citation>
    <scope>NUCLEOTIDE SEQUENCE [LARGE SCALE GENOMIC DNA]</scope>
    <source>
        <strain evidence="14 15">PL171</strain>
    </source>
</reference>
<feature type="transmembrane region" description="Helical" evidence="12">
    <location>
        <begin position="466"/>
        <end position="487"/>
    </location>
</feature>
<keyword evidence="11 12" id="KW-1208">Phospholipid metabolism</keyword>
<dbReference type="GO" id="GO:0032259">
    <property type="term" value="P:methylation"/>
    <property type="evidence" value="ECO:0007669"/>
    <property type="project" value="UniProtKB-KW"/>
</dbReference>
<dbReference type="Gene3D" id="1.20.120.1630">
    <property type="match status" value="1"/>
</dbReference>
<comment type="similarity">
    <text evidence="12">Belongs to the class VI-like SAM-binding methyltransferase superfamily. CHO2 family.</text>
</comment>
<feature type="compositionally biased region" description="Low complexity" evidence="13">
    <location>
        <begin position="9"/>
        <end position="28"/>
    </location>
</feature>
<feature type="region of interest" description="Disordered" evidence="13">
    <location>
        <begin position="778"/>
        <end position="798"/>
    </location>
</feature>
<keyword evidence="2 12" id="KW-0444">Lipid biosynthesis</keyword>
<comment type="caution">
    <text evidence="14">The sequence shown here is derived from an EMBL/GenBank/DDBJ whole genome shotgun (WGS) entry which is preliminary data.</text>
</comment>
<dbReference type="Proteomes" id="UP000193411">
    <property type="component" value="Unassembled WGS sequence"/>
</dbReference>
<keyword evidence="5 12" id="KW-0949">S-adenosyl-L-methionine</keyword>
<evidence type="ECO:0000256" key="1">
    <source>
        <dbReference type="ARBA" id="ARBA00004127"/>
    </source>
</evidence>
<dbReference type="GO" id="GO:0005789">
    <property type="term" value="C:endoplasmic reticulum membrane"/>
    <property type="evidence" value="ECO:0007669"/>
    <property type="project" value="UniProtKB-SubCell"/>
</dbReference>
<dbReference type="EC" id="2.1.1.17" evidence="12"/>
<feature type="transmembrane region" description="Helical" evidence="12">
    <location>
        <begin position="397"/>
        <end position="415"/>
    </location>
</feature>
<comment type="catalytic activity">
    <reaction evidence="12">
        <text>a 1,2-diacyl-sn-glycero-3-phosphoethanolamine + S-adenosyl-L-methionine = a 1,2-diacyl-sn-glycero-3-phospho-N-methylethanolamine + S-adenosyl-L-homocysteine + H(+)</text>
        <dbReference type="Rhea" id="RHEA:11164"/>
        <dbReference type="ChEBI" id="CHEBI:15378"/>
        <dbReference type="ChEBI" id="CHEBI:57856"/>
        <dbReference type="ChEBI" id="CHEBI:59789"/>
        <dbReference type="ChEBI" id="CHEBI:64573"/>
        <dbReference type="ChEBI" id="CHEBI:64612"/>
        <dbReference type="EC" id="2.1.1.17"/>
    </reaction>
</comment>
<evidence type="ECO:0000256" key="4">
    <source>
        <dbReference type="ARBA" id="ARBA00022679"/>
    </source>
</evidence>
<sequence>MMTPPGSPDRPSSPAHASAAATAASPEAGLRKRTTVDPATSSSSDSDAESTTHASTTAQPTAAALPLNGVTANGVVFAMPKTSDMLSSVFGNLRPASTLTSAAQAGGNPPVSNVFDHLTLGVLGLQILAYFTLPIPRACYLVLFLVWRLAYNFGLGVLLDKQSKENWLLQLVQKHGWFDAQRNPTAHAFFKREFERKMGYGYKLDAMPVEFNTWLLFRSIVDMILINDFATYCIFFVAYWQFDYSLSLTDLLRVAGGLLIVVFNLWVKVDAHRVVKDFAWYWGDFFFLLNNPSLTFDGVFEMAPHPMYSVGYAGYYGVSLITGSYTVLFVSLLAHAGQLAFLTLVENPHIFKTYGKDRHLPHHILSNPQYVRVFRNYFSRDLVGLVRNVDPFRAPDLFTLVIGLYALVAGLFGTPEFAVAQSLFWILFHTGVLGAVLHFQSTSKAWTRHFIKYGATNKEAFEHWKAIYNLSMAMLYVTFVVAACKWYSIPSDWTVGTVMLRHTLGGLLILLHIWTSLAVFEVLGDFGYFFGDFFIDRTELPTQLFYTGIYRFVNNPEKIMGHAAFWGIALASGSWTLFALALVSHIGNFLFLTLVEEPHMTRLYGAGVRKESGVVKLVKTRVAPVVAKVVPPPVVAAAKERVVVPAVGPVAASIPNSIESITSKLSELVTVQVRLASGKVVESTTAAKLPREAVSVYKVTPVRSVVEFGDKIEVEFAAPKGHVGRRDWIGLYRVAGPAAAAEDAGESSTSATSSTLAASAKPTAVLSVTPLSSNGHWKYLNDSQHPPTAPLTSTSGSASTVKGTVTFHDTSLVWTPGYYEARLHYDESHTVVAVSSPFLVTIPTSISTSSPSTQHLAQLLRTSFGTSIPIPDALKTDDQLHVLDLGHECLSDHVVARRFLTAIRAAYGVDFHRAALAQFGSLDILAERIADAQRTLGTRGGAVSAASTRAPSPAVGAVEADEREAADGLASPPMVRKVE</sequence>